<dbReference type="Proteomes" id="UP000233417">
    <property type="component" value="Unassembled WGS sequence"/>
</dbReference>
<evidence type="ECO:0000256" key="1">
    <source>
        <dbReference type="ARBA" id="ARBA00005791"/>
    </source>
</evidence>
<organism evidence="8 9">
    <name type="scientific">Candidatus Dojkabacteria bacterium HGW-Dojkabacteria-1</name>
    <dbReference type="NCBI Taxonomy" id="2013761"/>
    <lineage>
        <taxon>Bacteria</taxon>
        <taxon>Candidatus Dojkabacteria</taxon>
    </lineage>
</organism>
<keyword evidence="2" id="KW-0732">Signal</keyword>
<dbReference type="Pfam" id="PF13462">
    <property type="entry name" value="Thioredoxin_4"/>
    <property type="match status" value="1"/>
</dbReference>
<dbReference type="EMBL" id="PHAO01000001">
    <property type="protein sequence ID" value="PKN02618.1"/>
    <property type="molecule type" value="Genomic_DNA"/>
</dbReference>
<keyword evidence="5" id="KW-0676">Redox-active center</keyword>
<dbReference type="AlphaFoldDB" id="A0A2N2F365"/>
<dbReference type="PANTHER" id="PTHR13887:SF14">
    <property type="entry name" value="DISULFIDE BOND FORMATION PROTEIN D"/>
    <property type="match status" value="1"/>
</dbReference>
<evidence type="ECO:0000313" key="8">
    <source>
        <dbReference type="EMBL" id="PKN02618.1"/>
    </source>
</evidence>
<comment type="caution">
    <text evidence="8">The sequence shown here is derived from an EMBL/GenBank/DDBJ whole genome shotgun (WGS) entry which is preliminary data.</text>
</comment>
<dbReference type="PANTHER" id="PTHR13887">
    <property type="entry name" value="GLUTATHIONE S-TRANSFERASE KAPPA"/>
    <property type="match status" value="1"/>
</dbReference>
<keyword evidence="4" id="KW-1015">Disulfide bond</keyword>
<dbReference type="InterPro" id="IPR013766">
    <property type="entry name" value="Thioredoxin_domain"/>
</dbReference>
<dbReference type="GO" id="GO:0016491">
    <property type="term" value="F:oxidoreductase activity"/>
    <property type="evidence" value="ECO:0007669"/>
    <property type="project" value="UniProtKB-KW"/>
</dbReference>
<dbReference type="Gene3D" id="1.10.40.80">
    <property type="match status" value="1"/>
</dbReference>
<evidence type="ECO:0000256" key="5">
    <source>
        <dbReference type="ARBA" id="ARBA00023284"/>
    </source>
</evidence>
<keyword evidence="6" id="KW-0812">Transmembrane</keyword>
<dbReference type="InterPro" id="IPR012336">
    <property type="entry name" value="Thioredoxin-like_fold"/>
</dbReference>
<keyword evidence="6" id="KW-1133">Transmembrane helix</keyword>
<protein>
    <recommendedName>
        <fullName evidence="7">Thioredoxin domain-containing protein</fullName>
    </recommendedName>
</protein>
<reference evidence="8 9" key="1">
    <citation type="journal article" date="2017" name="ISME J.">
        <title>Potential for microbial H2 and metal transformations associated with novel bacteria and archaea in deep terrestrial subsurface sediments.</title>
        <authorList>
            <person name="Hernsdorf A.W."/>
            <person name="Amano Y."/>
            <person name="Miyakawa K."/>
            <person name="Ise K."/>
            <person name="Suzuki Y."/>
            <person name="Anantharaman K."/>
            <person name="Probst A."/>
            <person name="Burstein D."/>
            <person name="Thomas B.C."/>
            <person name="Banfield J.F."/>
        </authorList>
    </citation>
    <scope>NUCLEOTIDE SEQUENCE [LARGE SCALE GENOMIC DNA]</scope>
    <source>
        <strain evidence="8">HGW-Dojkabacteria-1</strain>
    </source>
</reference>
<evidence type="ECO:0000256" key="2">
    <source>
        <dbReference type="ARBA" id="ARBA00022729"/>
    </source>
</evidence>
<dbReference type="InterPro" id="IPR036249">
    <property type="entry name" value="Thioredoxin-like_sf"/>
</dbReference>
<evidence type="ECO:0000256" key="3">
    <source>
        <dbReference type="ARBA" id="ARBA00023002"/>
    </source>
</evidence>
<name>A0A2N2F365_9BACT</name>
<evidence type="ECO:0000256" key="4">
    <source>
        <dbReference type="ARBA" id="ARBA00023157"/>
    </source>
</evidence>
<dbReference type="SUPFAM" id="SSF52833">
    <property type="entry name" value="Thioredoxin-like"/>
    <property type="match status" value="1"/>
</dbReference>
<keyword evidence="3" id="KW-0560">Oxidoreductase</keyword>
<accession>A0A2N2F365</accession>
<dbReference type="Gene3D" id="3.40.30.10">
    <property type="entry name" value="Glutaredoxin"/>
    <property type="match status" value="1"/>
</dbReference>
<evidence type="ECO:0000313" key="9">
    <source>
        <dbReference type="Proteomes" id="UP000233417"/>
    </source>
</evidence>
<evidence type="ECO:0000259" key="7">
    <source>
        <dbReference type="PROSITE" id="PS51352"/>
    </source>
</evidence>
<proteinExistence type="inferred from homology"/>
<comment type="similarity">
    <text evidence="1">Belongs to the thioredoxin family. DsbA subfamily.</text>
</comment>
<keyword evidence="6" id="KW-0472">Membrane</keyword>
<dbReference type="PROSITE" id="PS51352">
    <property type="entry name" value="THIOREDOXIN_2"/>
    <property type="match status" value="1"/>
</dbReference>
<evidence type="ECO:0000256" key="6">
    <source>
        <dbReference type="SAM" id="Phobius"/>
    </source>
</evidence>
<gene>
    <name evidence="8" type="ORF">CVU76_01095</name>
</gene>
<sequence>MPKEKKQKAQESDEIVLNLDSFVVPLSIVLAGIIIAAAIFFTNNKSGNPSVDGNNNPSNPAQEEFPAAETTISDAPFLGDKSKAKVAIVEFTDYQCPYCQRHDQETKSQLIQEYVDTGKAIYVFREFPLDFHGQLAIDSANAALCVNEIGGISKFVEYHSKAFMVADTDALSKAAQDMGIDMNKYNTCMAENRYKDKIDQGLSDGMKAGVQGTPGFVIGVLDKDGNVKGKLIAGAYPFASFDEILKEYLK</sequence>
<feature type="domain" description="Thioredoxin" evidence="7">
    <location>
        <begin position="32"/>
        <end position="250"/>
    </location>
</feature>
<feature type="transmembrane region" description="Helical" evidence="6">
    <location>
        <begin position="21"/>
        <end position="41"/>
    </location>
</feature>